<dbReference type="EMBL" id="BLXT01000655">
    <property type="protein sequence ID" value="GFN79315.1"/>
    <property type="molecule type" value="Genomic_DNA"/>
</dbReference>
<feature type="region of interest" description="Disordered" evidence="2">
    <location>
        <begin position="195"/>
        <end position="233"/>
    </location>
</feature>
<dbReference type="Proteomes" id="UP000735302">
    <property type="component" value="Unassembled WGS sequence"/>
</dbReference>
<keyword evidence="1" id="KW-0175">Coiled coil</keyword>
<gene>
    <name evidence="3" type="ORF">PoB_000582100</name>
</gene>
<evidence type="ECO:0000313" key="4">
    <source>
        <dbReference type="Proteomes" id="UP000735302"/>
    </source>
</evidence>
<comment type="caution">
    <text evidence="3">The sequence shown here is derived from an EMBL/GenBank/DDBJ whole genome shotgun (WGS) entry which is preliminary data.</text>
</comment>
<sequence length="233" mass="26802">MIEKCSRDPPKGGENDGSIGDYLMLTETAPRTTRTKTTNFGLEMDYSYKTLENQSQVQNHSAKEIEAENRDDVLRHPSSDKRHKINFPPASSGKQWEDLDSKIVLKIDSLLGKSTLEQKLATFGDMVYQTCLDTFGAKQHQPKCPPKRSRRQLEMDTLRKKNRKLKKQIRAASSEEMNGLLVIWRQLKARHLALSRAESARKKPSQKRKNQERFIRDPFQFEDTSSNNPSPEP</sequence>
<feature type="compositionally biased region" description="Basic and acidic residues" evidence="2">
    <location>
        <begin position="1"/>
        <end position="14"/>
    </location>
</feature>
<dbReference type="GO" id="GO:0003964">
    <property type="term" value="F:RNA-directed DNA polymerase activity"/>
    <property type="evidence" value="ECO:0007669"/>
    <property type="project" value="UniProtKB-KW"/>
</dbReference>
<dbReference type="AlphaFoldDB" id="A0AAV3YA85"/>
<evidence type="ECO:0000256" key="2">
    <source>
        <dbReference type="SAM" id="MobiDB-lite"/>
    </source>
</evidence>
<feature type="coiled-coil region" evidence="1">
    <location>
        <begin position="148"/>
        <end position="175"/>
    </location>
</feature>
<evidence type="ECO:0000256" key="1">
    <source>
        <dbReference type="SAM" id="Coils"/>
    </source>
</evidence>
<protein>
    <submittedName>
        <fullName evidence="3">Reverse transcriptase</fullName>
    </submittedName>
</protein>
<keyword evidence="3" id="KW-0548">Nucleotidyltransferase</keyword>
<proteinExistence type="predicted"/>
<keyword evidence="3" id="KW-0695">RNA-directed DNA polymerase</keyword>
<accession>A0AAV3YA85</accession>
<organism evidence="3 4">
    <name type="scientific">Plakobranchus ocellatus</name>
    <dbReference type="NCBI Taxonomy" id="259542"/>
    <lineage>
        <taxon>Eukaryota</taxon>
        <taxon>Metazoa</taxon>
        <taxon>Spiralia</taxon>
        <taxon>Lophotrochozoa</taxon>
        <taxon>Mollusca</taxon>
        <taxon>Gastropoda</taxon>
        <taxon>Heterobranchia</taxon>
        <taxon>Euthyneura</taxon>
        <taxon>Panpulmonata</taxon>
        <taxon>Sacoglossa</taxon>
        <taxon>Placobranchoidea</taxon>
        <taxon>Plakobranchidae</taxon>
        <taxon>Plakobranchus</taxon>
    </lineage>
</organism>
<feature type="compositionally biased region" description="Polar residues" evidence="2">
    <location>
        <begin position="222"/>
        <end position="233"/>
    </location>
</feature>
<feature type="region of interest" description="Disordered" evidence="2">
    <location>
        <begin position="1"/>
        <end position="23"/>
    </location>
</feature>
<reference evidence="3 4" key="1">
    <citation type="journal article" date="2021" name="Elife">
        <title>Chloroplast acquisition without the gene transfer in kleptoplastic sea slugs, Plakobranchus ocellatus.</title>
        <authorList>
            <person name="Maeda T."/>
            <person name="Takahashi S."/>
            <person name="Yoshida T."/>
            <person name="Shimamura S."/>
            <person name="Takaki Y."/>
            <person name="Nagai Y."/>
            <person name="Toyoda A."/>
            <person name="Suzuki Y."/>
            <person name="Arimoto A."/>
            <person name="Ishii H."/>
            <person name="Satoh N."/>
            <person name="Nishiyama T."/>
            <person name="Hasebe M."/>
            <person name="Maruyama T."/>
            <person name="Minagawa J."/>
            <person name="Obokata J."/>
            <person name="Shigenobu S."/>
        </authorList>
    </citation>
    <scope>NUCLEOTIDE SEQUENCE [LARGE SCALE GENOMIC DNA]</scope>
</reference>
<evidence type="ECO:0000313" key="3">
    <source>
        <dbReference type="EMBL" id="GFN79315.1"/>
    </source>
</evidence>
<keyword evidence="3" id="KW-0808">Transferase</keyword>
<keyword evidence="4" id="KW-1185">Reference proteome</keyword>
<name>A0AAV3YA85_9GAST</name>